<comment type="caution">
    <text evidence="1">The sequence shown here is derived from an EMBL/GenBank/DDBJ whole genome shotgun (WGS) entry which is preliminary data.</text>
</comment>
<dbReference type="EMBL" id="CAJVPY010053388">
    <property type="protein sequence ID" value="CAG8816056.1"/>
    <property type="molecule type" value="Genomic_DNA"/>
</dbReference>
<name>A0A9N9K907_9GLOM</name>
<dbReference type="OrthoDB" id="2429012at2759"/>
<feature type="non-terminal residue" evidence="1">
    <location>
        <position position="76"/>
    </location>
</feature>
<proteinExistence type="predicted"/>
<accession>A0A9N9K907</accession>
<dbReference type="Proteomes" id="UP000789405">
    <property type="component" value="Unassembled WGS sequence"/>
</dbReference>
<sequence>IFNETHPELVSLNTNISALQNIYQSAYIEEKNSDEFLEENIIDNNIAIGEQFYNIDNNIFSEIQINNFYKIFNQKS</sequence>
<keyword evidence="2" id="KW-1185">Reference proteome</keyword>
<organism evidence="1 2">
    <name type="scientific">Dentiscutata erythropus</name>
    <dbReference type="NCBI Taxonomy" id="1348616"/>
    <lineage>
        <taxon>Eukaryota</taxon>
        <taxon>Fungi</taxon>
        <taxon>Fungi incertae sedis</taxon>
        <taxon>Mucoromycota</taxon>
        <taxon>Glomeromycotina</taxon>
        <taxon>Glomeromycetes</taxon>
        <taxon>Diversisporales</taxon>
        <taxon>Gigasporaceae</taxon>
        <taxon>Dentiscutata</taxon>
    </lineage>
</organism>
<reference evidence="1" key="1">
    <citation type="submission" date="2021-06" db="EMBL/GenBank/DDBJ databases">
        <authorList>
            <person name="Kallberg Y."/>
            <person name="Tangrot J."/>
            <person name="Rosling A."/>
        </authorList>
    </citation>
    <scope>NUCLEOTIDE SEQUENCE</scope>
    <source>
        <strain evidence="1">MA453B</strain>
    </source>
</reference>
<feature type="non-terminal residue" evidence="1">
    <location>
        <position position="1"/>
    </location>
</feature>
<gene>
    <name evidence="1" type="ORF">DERYTH_LOCUS26221</name>
</gene>
<evidence type="ECO:0000313" key="2">
    <source>
        <dbReference type="Proteomes" id="UP000789405"/>
    </source>
</evidence>
<evidence type="ECO:0000313" key="1">
    <source>
        <dbReference type="EMBL" id="CAG8816056.1"/>
    </source>
</evidence>
<dbReference type="AlphaFoldDB" id="A0A9N9K907"/>
<protein>
    <submittedName>
        <fullName evidence="1">9008_t:CDS:1</fullName>
    </submittedName>
</protein>